<accession>A0A1B7MN00</accession>
<protein>
    <submittedName>
        <fullName evidence="2">Uncharacterized protein</fullName>
    </submittedName>
</protein>
<dbReference type="Proteomes" id="UP000092154">
    <property type="component" value="Unassembled WGS sequence"/>
</dbReference>
<evidence type="ECO:0000256" key="1">
    <source>
        <dbReference type="SAM" id="MobiDB-lite"/>
    </source>
</evidence>
<gene>
    <name evidence="2" type="ORF">K503DRAFT_786108</name>
</gene>
<reference evidence="2 3" key="1">
    <citation type="submission" date="2016-06" db="EMBL/GenBank/DDBJ databases">
        <title>Comparative genomics of the ectomycorrhizal sister species Rhizopogon vinicolor and Rhizopogon vesiculosus (Basidiomycota: Boletales) reveals a divergence of the mating type B locus.</title>
        <authorList>
            <consortium name="DOE Joint Genome Institute"/>
            <person name="Mujic A.B."/>
            <person name="Kuo A."/>
            <person name="Tritt A."/>
            <person name="Lipzen A."/>
            <person name="Chen C."/>
            <person name="Johnson J."/>
            <person name="Sharma A."/>
            <person name="Barry K."/>
            <person name="Grigoriev I.V."/>
            <person name="Spatafora J.W."/>
        </authorList>
    </citation>
    <scope>NUCLEOTIDE SEQUENCE [LARGE SCALE GENOMIC DNA]</scope>
    <source>
        <strain evidence="2 3">AM-OR11-026</strain>
    </source>
</reference>
<dbReference type="InParanoid" id="A0A1B7MN00"/>
<name>A0A1B7MN00_9AGAM</name>
<proteinExistence type="predicted"/>
<evidence type="ECO:0000313" key="2">
    <source>
        <dbReference type="EMBL" id="OAX33967.1"/>
    </source>
</evidence>
<dbReference type="EMBL" id="KV448678">
    <property type="protein sequence ID" value="OAX33967.1"/>
    <property type="molecule type" value="Genomic_DNA"/>
</dbReference>
<keyword evidence="3" id="KW-1185">Reference proteome</keyword>
<organism evidence="2 3">
    <name type="scientific">Rhizopogon vinicolor AM-OR11-026</name>
    <dbReference type="NCBI Taxonomy" id="1314800"/>
    <lineage>
        <taxon>Eukaryota</taxon>
        <taxon>Fungi</taxon>
        <taxon>Dikarya</taxon>
        <taxon>Basidiomycota</taxon>
        <taxon>Agaricomycotina</taxon>
        <taxon>Agaricomycetes</taxon>
        <taxon>Agaricomycetidae</taxon>
        <taxon>Boletales</taxon>
        <taxon>Suillineae</taxon>
        <taxon>Rhizopogonaceae</taxon>
        <taxon>Rhizopogon</taxon>
    </lineage>
</organism>
<sequence length="254" mass="27979">MNVVHIARPLCCGVIFSHGLAAGTYPNIGRSYKSCSVASATAQELILRSSPPLLSETGRRPQTATREYFAAANRTKFSEDKYRLNFRVLAAGAPLPHHRTEQQQRQRCPTGAETPPPDDPPDNDDNRMLWKPLIRVGRKDPSSGKKPAKSLRCMLHAGSSDVSPGENDLRTDPIIHRYIELFMMRTPGGDCLLSSCFAALDENALGNSNALAFNQGHAGIRYGTSYSESINARCRSVRWTPKTELAWALTGPER</sequence>
<dbReference type="AlphaFoldDB" id="A0A1B7MN00"/>
<feature type="region of interest" description="Disordered" evidence="1">
    <location>
        <begin position="93"/>
        <end position="128"/>
    </location>
</feature>
<evidence type="ECO:0000313" key="3">
    <source>
        <dbReference type="Proteomes" id="UP000092154"/>
    </source>
</evidence>